<dbReference type="Gene3D" id="1.10.150.240">
    <property type="entry name" value="Putative phosphatase, domain 2"/>
    <property type="match status" value="1"/>
</dbReference>
<dbReference type="SUPFAM" id="SSF56784">
    <property type="entry name" value="HAD-like"/>
    <property type="match status" value="1"/>
</dbReference>
<evidence type="ECO:0000256" key="5">
    <source>
        <dbReference type="ARBA" id="ARBA00023277"/>
    </source>
</evidence>
<dbReference type="Proteomes" id="UP001196843">
    <property type="component" value="Unassembled WGS sequence"/>
</dbReference>
<reference evidence="6 7" key="1">
    <citation type="journal article" date="2021" name="MBio">
        <title>Poor Competitiveness of Bradyrhizobium in Pigeon Pea Root Colonization in Indian Soils.</title>
        <authorList>
            <person name="Chalasani D."/>
            <person name="Basu A."/>
            <person name="Pullabhotla S.V.S.R.N."/>
            <person name="Jorrin B."/>
            <person name="Neal A.L."/>
            <person name="Poole P.S."/>
            <person name="Podile A.R."/>
            <person name="Tkacz A."/>
        </authorList>
    </citation>
    <scope>NUCLEOTIDE SEQUENCE [LARGE SCALE GENOMIC DNA]</scope>
    <source>
        <strain evidence="6 7">HU14</strain>
    </source>
</reference>
<evidence type="ECO:0000256" key="3">
    <source>
        <dbReference type="ARBA" id="ARBA00022723"/>
    </source>
</evidence>
<dbReference type="InterPro" id="IPR051600">
    <property type="entry name" value="Beta-PGM-like"/>
</dbReference>
<dbReference type="RefSeq" id="WP_220300620.1">
    <property type="nucleotide sequence ID" value="NZ_JAEUAW010000006.1"/>
</dbReference>
<dbReference type="SFLD" id="SFLDS00003">
    <property type="entry name" value="Haloacid_Dehalogenase"/>
    <property type="match status" value="1"/>
</dbReference>
<dbReference type="PRINTS" id="PR00413">
    <property type="entry name" value="HADHALOGNASE"/>
</dbReference>
<dbReference type="InterPro" id="IPR023198">
    <property type="entry name" value="PGP-like_dom2"/>
</dbReference>
<dbReference type="EMBL" id="JAEUAW010000006">
    <property type="protein sequence ID" value="MBW9093892.1"/>
    <property type="molecule type" value="Genomic_DNA"/>
</dbReference>
<sequence length="237" mass="25190">MNAPPLAAVLWDMDGTLVDTEPYWMAAETPLIESYGGTWSHEQALGLVGLGLEDSARILQGVGVRMSTDAIIDHLTAEVMRQLAETGIPFRPGARELLADLRAAGIKTGLVTMSMRRMADTVVDLIDFDAFDVIVAGDDATRPKPFPDPYLQACEALGVTPDETVAIEDSPNGLRSAVASGASVIGVPLMVSLTGAGAHVLWDSLAGRTADDVAAFHQTHRARLRAEETAPVEETAR</sequence>
<accession>A0ABS7HLT8</accession>
<evidence type="ECO:0000256" key="4">
    <source>
        <dbReference type="ARBA" id="ARBA00022842"/>
    </source>
</evidence>
<dbReference type="InterPro" id="IPR041492">
    <property type="entry name" value="HAD_2"/>
</dbReference>
<comment type="cofactor">
    <cofactor evidence="1">
        <name>Mg(2+)</name>
        <dbReference type="ChEBI" id="CHEBI:18420"/>
    </cofactor>
</comment>
<keyword evidence="3" id="KW-0479">Metal-binding</keyword>
<dbReference type="Pfam" id="PF13419">
    <property type="entry name" value="HAD_2"/>
    <property type="match status" value="1"/>
</dbReference>
<organism evidence="6 7">
    <name type="scientific">Microbacterium jejuense</name>
    <dbReference type="NCBI Taxonomy" id="1263637"/>
    <lineage>
        <taxon>Bacteria</taxon>
        <taxon>Bacillati</taxon>
        <taxon>Actinomycetota</taxon>
        <taxon>Actinomycetes</taxon>
        <taxon>Micrococcales</taxon>
        <taxon>Microbacteriaceae</taxon>
        <taxon>Microbacterium</taxon>
    </lineage>
</organism>
<evidence type="ECO:0000313" key="7">
    <source>
        <dbReference type="Proteomes" id="UP001196843"/>
    </source>
</evidence>
<dbReference type="NCBIfam" id="TIGR01509">
    <property type="entry name" value="HAD-SF-IA-v3"/>
    <property type="match status" value="1"/>
</dbReference>
<dbReference type="InterPro" id="IPR023214">
    <property type="entry name" value="HAD_sf"/>
</dbReference>
<evidence type="ECO:0000313" key="6">
    <source>
        <dbReference type="EMBL" id="MBW9093892.1"/>
    </source>
</evidence>
<dbReference type="SFLD" id="SFLDG01135">
    <property type="entry name" value="C1.5.6:_HAD__Beta-PGM__Phospha"/>
    <property type="match status" value="1"/>
</dbReference>
<protein>
    <submittedName>
        <fullName evidence="6">HAD family phosphatase</fullName>
    </submittedName>
</protein>
<keyword evidence="5" id="KW-0119">Carbohydrate metabolism</keyword>
<keyword evidence="4" id="KW-0460">Magnesium</keyword>
<dbReference type="SFLD" id="SFLDG01129">
    <property type="entry name" value="C1.5:_HAD__Beta-PGM__Phosphata"/>
    <property type="match status" value="1"/>
</dbReference>
<dbReference type="PANTHER" id="PTHR46193">
    <property type="entry name" value="6-PHOSPHOGLUCONATE PHOSPHATASE"/>
    <property type="match status" value="1"/>
</dbReference>
<dbReference type="Gene3D" id="3.40.50.1000">
    <property type="entry name" value="HAD superfamily/HAD-like"/>
    <property type="match status" value="1"/>
</dbReference>
<dbReference type="InterPro" id="IPR036412">
    <property type="entry name" value="HAD-like_sf"/>
</dbReference>
<dbReference type="InterPro" id="IPR006439">
    <property type="entry name" value="HAD-SF_hydro_IA"/>
</dbReference>
<evidence type="ECO:0000256" key="2">
    <source>
        <dbReference type="ARBA" id="ARBA00006171"/>
    </source>
</evidence>
<gene>
    <name evidence="6" type="ORF">JNB62_09380</name>
</gene>
<keyword evidence="7" id="KW-1185">Reference proteome</keyword>
<comment type="similarity">
    <text evidence="2">Belongs to the HAD-like hydrolase superfamily. CbbY/CbbZ/Gph/YieH family.</text>
</comment>
<dbReference type="PANTHER" id="PTHR46193:SF18">
    <property type="entry name" value="HEXITOL PHOSPHATASE B"/>
    <property type="match status" value="1"/>
</dbReference>
<evidence type="ECO:0000256" key="1">
    <source>
        <dbReference type="ARBA" id="ARBA00001946"/>
    </source>
</evidence>
<dbReference type="CDD" id="cd07505">
    <property type="entry name" value="HAD_BPGM-like"/>
    <property type="match status" value="1"/>
</dbReference>
<proteinExistence type="inferred from homology"/>
<name>A0ABS7HLT8_9MICO</name>
<comment type="caution">
    <text evidence="6">The sequence shown here is derived from an EMBL/GenBank/DDBJ whole genome shotgun (WGS) entry which is preliminary data.</text>
</comment>